<evidence type="ECO:0000313" key="1">
    <source>
        <dbReference type="EMBL" id="MBK1870392.1"/>
    </source>
</evidence>
<sequence length="576" mass="64352">MTKPLSRMLPALAFGLFFAALPAQAGYEDIDVEGTSLSGSYLAGRFAGKQRDMDAAGQYFQQALRDDPNNAVLIERVFIFDLSDGKVASAEDYAERVLSFNSQHRMARFVLGLRDVRLKRFVKARENFKKAAYTPIGELTATLLTAWTYAAQGNQAQAFNTLDKLDQNESLENFKSYHGALIADYLGANIRADSFYKKAFAQAGNSLRVVQAYGNYLERNGRKDEARKVYEQFLQASEKNPLVRQALDSLDKGTKPEAFVKTPEAGMSEALFSVASALSDDQGLEVALAYAQLALSVSGDRNINLTLLGDIYESMNSYQRSIDAYDAIDKTSVLKPNADLEVAVNLQRLEKKDEAKARLKALIATDPKDYDAQVTLGNLYRNNEEFAPAADAYNAAIALIAKPERENWTVFYYRGIAFERTKQWDKAEPDFRKALELEPDQPMVLNYLGYSMVDKKINLTEAIAMVRKAVELKPNDGYIVDSLGWAHFRLGEYEEAVKQLERAVELKPADPVIADHLGDAYWRIGRQLEARFQWQHAKDNKPEPEDLARIEKKLKEGLADDPPVTPAQGTPTGNNG</sequence>
<keyword evidence="2" id="KW-1185">Reference proteome</keyword>
<dbReference type="EMBL" id="JAENHL010000008">
    <property type="protein sequence ID" value="MBK1870392.1"/>
    <property type="molecule type" value="Genomic_DNA"/>
</dbReference>
<proteinExistence type="predicted"/>
<evidence type="ECO:0000313" key="2">
    <source>
        <dbReference type="Proteomes" id="UP000616151"/>
    </source>
</evidence>
<comment type="caution">
    <text evidence="1">The sequence shown here is derived from an EMBL/GenBank/DDBJ whole genome shotgun (WGS) entry which is preliminary data.</text>
</comment>
<gene>
    <name evidence="1" type="ORF">JHL16_28770</name>
</gene>
<accession>A0ACC5RCN9</accession>
<reference evidence="1" key="1">
    <citation type="submission" date="2021-01" db="EMBL/GenBank/DDBJ databases">
        <authorList>
            <person name="Sun Q."/>
        </authorList>
    </citation>
    <scope>NUCLEOTIDE SEQUENCE</scope>
    <source>
        <strain evidence="1">YIM B02566</strain>
    </source>
</reference>
<name>A0ACC5RCN9_9HYPH</name>
<dbReference type="Proteomes" id="UP000616151">
    <property type="component" value="Unassembled WGS sequence"/>
</dbReference>
<organism evidence="1 2">
    <name type="scientific">Taklimakanibacter albus</name>
    <dbReference type="NCBI Taxonomy" id="2800327"/>
    <lineage>
        <taxon>Bacteria</taxon>
        <taxon>Pseudomonadati</taxon>
        <taxon>Pseudomonadota</taxon>
        <taxon>Alphaproteobacteria</taxon>
        <taxon>Hyphomicrobiales</taxon>
        <taxon>Aestuariivirgaceae</taxon>
        <taxon>Taklimakanibacter</taxon>
    </lineage>
</organism>
<protein>
    <submittedName>
        <fullName evidence="1">Tetratricopeptide repeat protein</fullName>
    </submittedName>
</protein>